<accession>A0ACC2K136</accession>
<keyword evidence="2" id="KW-1185">Reference proteome</keyword>
<gene>
    <name evidence="1" type="ORF">O1611_g202</name>
</gene>
<organism evidence="1 2">
    <name type="scientific">Lasiodiplodia mahajangana</name>
    <dbReference type="NCBI Taxonomy" id="1108764"/>
    <lineage>
        <taxon>Eukaryota</taxon>
        <taxon>Fungi</taxon>
        <taxon>Dikarya</taxon>
        <taxon>Ascomycota</taxon>
        <taxon>Pezizomycotina</taxon>
        <taxon>Dothideomycetes</taxon>
        <taxon>Dothideomycetes incertae sedis</taxon>
        <taxon>Botryosphaeriales</taxon>
        <taxon>Botryosphaeriaceae</taxon>
        <taxon>Lasiodiplodia</taxon>
    </lineage>
</organism>
<reference evidence="1" key="1">
    <citation type="submission" date="2022-12" db="EMBL/GenBank/DDBJ databases">
        <title>Genome Sequence of Lasiodiplodia mahajangana.</title>
        <authorList>
            <person name="Buettner E."/>
        </authorList>
    </citation>
    <scope>NUCLEOTIDE SEQUENCE</scope>
    <source>
        <strain evidence="1">VT137</strain>
    </source>
</reference>
<dbReference type="Proteomes" id="UP001153332">
    <property type="component" value="Unassembled WGS sequence"/>
</dbReference>
<sequence>MPSRPVHERLRWFTHNYAIPDQLQEPQSRALLHEPREQSAGSVRREQEKEDRDFFRKSPAMDIILIAEKRPRGDESNCA</sequence>
<name>A0ACC2K136_9PEZI</name>
<dbReference type="EMBL" id="JAPUUL010000014">
    <property type="protein sequence ID" value="KAJ8133421.1"/>
    <property type="molecule type" value="Genomic_DNA"/>
</dbReference>
<evidence type="ECO:0000313" key="1">
    <source>
        <dbReference type="EMBL" id="KAJ8133421.1"/>
    </source>
</evidence>
<evidence type="ECO:0000313" key="2">
    <source>
        <dbReference type="Proteomes" id="UP001153332"/>
    </source>
</evidence>
<proteinExistence type="predicted"/>
<protein>
    <submittedName>
        <fullName evidence="1">Uncharacterized protein</fullName>
    </submittedName>
</protein>
<comment type="caution">
    <text evidence="1">The sequence shown here is derived from an EMBL/GenBank/DDBJ whole genome shotgun (WGS) entry which is preliminary data.</text>
</comment>